<feature type="region of interest" description="Disordered" evidence="1">
    <location>
        <begin position="91"/>
        <end position="121"/>
    </location>
</feature>
<dbReference type="AlphaFoldDB" id="A0A0B6WT78"/>
<reference evidence="2 3" key="1">
    <citation type="submission" date="2013-12" db="EMBL/GenBank/DDBJ databases">
        <authorList>
            <person name="Stott M."/>
        </authorList>
    </citation>
    <scope>NUCLEOTIDE SEQUENCE [LARGE SCALE GENOMIC DNA]</scope>
    <source>
        <strain evidence="2 3">K22</strain>
    </source>
</reference>
<proteinExistence type="predicted"/>
<evidence type="ECO:0000313" key="3">
    <source>
        <dbReference type="Proteomes" id="UP000031518"/>
    </source>
</evidence>
<dbReference type="EMBL" id="CBXV010000002">
    <property type="protein sequence ID" value="CDM64428.1"/>
    <property type="molecule type" value="Genomic_DNA"/>
</dbReference>
<organism evidence="2 3">
    <name type="scientific">Pyrinomonas methylaliphatogenes</name>
    <dbReference type="NCBI Taxonomy" id="454194"/>
    <lineage>
        <taxon>Bacteria</taxon>
        <taxon>Pseudomonadati</taxon>
        <taxon>Acidobacteriota</taxon>
        <taxon>Blastocatellia</taxon>
        <taxon>Blastocatellales</taxon>
        <taxon>Pyrinomonadaceae</taxon>
        <taxon>Pyrinomonas</taxon>
    </lineage>
</organism>
<evidence type="ECO:0000256" key="1">
    <source>
        <dbReference type="SAM" id="MobiDB-lite"/>
    </source>
</evidence>
<dbReference type="OrthoDB" id="128593at2"/>
<sequence>MIPGYNTDIEFDGTIYHVQTEDKGLKARLIVSLVYVGGEILASKRTSYDDLMTDGKVDEAALIERLQRQHKLICAAIRAGRIEDLRRMGKQMGADGNGASAHKGKRRGGESGALKKKAQSADATVEVAPRFAPHPANGSESSAWLDLPASSVDDLQLSLLEERDFRAGETVVLSVRVGYGPSCAIPNAFVKVKILGTTFRPTIFNTRTDHNGIATLRLMIPHFTAGRAAILIEASADGHRAELRRLIHHA</sequence>
<accession>A0A0B6WT78</accession>
<evidence type="ECO:0000313" key="2">
    <source>
        <dbReference type="EMBL" id="CDM64428.1"/>
    </source>
</evidence>
<keyword evidence="3" id="KW-1185">Reference proteome</keyword>
<protein>
    <submittedName>
        <fullName evidence="2">Uncharacterized protein</fullName>
    </submittedName>
</protein>
<dbReference type="Proteomes" id="UP000031518">
    <property type="component" value="Unassembled WGS sequence"/>
</dbReference>
<reference evidence="2 3" key="2">
    <citation type="submission" date="2015-01" db="EMBL/GenBank/DDBJ databases">
        <title>Complete genome sequence of Pyrinomonas methylaliphatogenes type strain K22T.</title>
        <authorList>
            <person name="Lee K.C.Y."/>
            <person name="Power J.F."/>
            <person name="Dunfield P.F."/>
            <person name="Morgan X.C."/>
            <person name="Huttenhower C."/>
            <person name="Stott M.B."/>
        </authorList>
    </citation>
    <scope>NUCLEOTIDE SEQUENCE [LARGE SCALE GENOMIC DNA]</scope>
    <source>
        <strain evidence="2 3">K22</strain>
    </source>
</reference>
<gene>
    <name evidence="2" type="ORF">PYK22_00422</name>
</gene>
<name>A0A0B6WT78_9BACT</name>
<dbReference type="RefSeq" id="WP_060635232.1">
    <property type="nucleotide sequence ID" value="NZ_CBXV010000002.1"/>
</dbReference>
<dbReference type="STRING" id="454194.PYK22_00422"/>